<accession>A0A8W8JIZ3</accession>
<feature type="chain" id="PRO_5036469177" evidence="1">
    <location>
        <begin position="37"/>
        <end position="240"/>
    </location>
</feature>
<evidence type="ECO:0000313" key="2">
    <source>
        <dbReference type="EnsemblMetazoa" id="G18752.5:cds"/>
    </source>
</evidence>
<sequence length="240" mass="27632">MLRCYLLRMSVWIQVNLLFPACAVVLLYVSVSPVEAVSAHCGYHYHTNQYYTVLIRETYVYNTSGQQLYYIVTYTYGKRDASAGEVGTYSGTTNRDTGLSGNDPLKRDEDANIAKRVKFSTTQTINSTFTNTEKTVMASVQVNLLFLACAVVLLYVSVSPVEAVSAHCDNKFITRYHYHTNQYYTVYYSTYYRRYYPTDNGCCENEVPTCRETNIQLVYIETHYYGKRDLSAREVRNNRS</sequence>
<protein>
    <submittedName>
        <fullName evidence="2">Uncharacterized protein</fullName>
    </submittedName>
</protein>
<feature type="signal peptide" evidence="1">
    <location>
        <begin position="1"/>
        <end position="36"/>
    </location>
</feature>
<keyword evidence="3" id="KW-1185">Reference proteome</keyword>
<evidence type="ECO:0000256" key="1">
    <source>
        <dbReference type="SAM" id="SignalP"/>
    </source>
</evidence>
<dbReference type="EnsemblMetazoa" id="G18752.5">
    <property type="protein sequence ID" value="G18752.5:cds"/>
    <property type="gene ID" value="G18752"/>
</dbReference>
<proteinExistence type="predicted"/>
<dbReference type="AlphaFoldDB" id="A0A8W8JIZ3"/>
<keyword evidence="1" id="KW-0732">Signal</keyword>
<organism evidence="2 3">
    <name type="scientific">Magallana gigas</name>
    <name type="common">Pacific oyster</name>
    <name type="synonym">Crassostrea gigas</name>
    <dbReference type="NCBI Taxonomy" id="29159"/>
    <lineage>
        <taxon>Eukaryota</taxon>
        <taxon>Metazoa</taxon>
        <taxon>Spiralia</taxon>
        <taxon>Lophotrochozoa</taxon>
        <taxon>Mollusca</taxon>
        <taxon>Bivalvia</taxon>
        <taxon>Autobranchia</taxon>
        <taxon>Pteriomorphia</taxon>
        <taxon>Ostreida</taxon>
        <taxon>Ostreoidea</taxon>
        <taxon>Ostreidae</taxon>
        <taxon>Magallana</taxon>
    </lineage>
</organism>
<reference evidence="2" key="1">
    <citation type="submission" date="2022-08" db="UniProtKB">
        <authorList>
            <consortium name="EnsemblMetazoa"/>
        </authorList>
    </citation>
    <scope>IDENTIFICATION</scope>
    <source>
        <strain evidence="2">05x7-T-G4-1.051#20</strain>
    </source>
</reference>
<evidence type="ECO:0000313" key="3">
    <source>
        <dbReference type="Proteomes" id="UP000005408"/>
    </source>
</evidence>
<dbReference type="Proteomes" id="UP000005408">
    <property type="component" value="Unassembled WGS sequence"/>
</dbReference>
<name>A0A8W8JIZ3_MAGGI</name>